<dbReference type="OrthoDB" id="3265199at2759"/>
<evidence type="ECO:0008006" key="5">
    <source>
        <dbReference type="Google" id="ProtNLM"/>
    </source>
</evidence>
<comment type="caution">
    <text evidence="3">The sequence shown here is derived from an EMBL/GenBank/DDBJ whole genome shotgun (WGS) entry which is preliminary data.</text>
</comment>
<evidence type="ECO:0000256" key="1">
    <source>
        <dbReference type="SAM" id="Coils"/>
    </source>
</evidence>
<feature type="region of interest" description="Disordered" evidence="2">
    <location>
        <begin position="155"/>
        <end position="198"/>
    </location>
</feature>
<keyword evidence="1" id="KW-0175">Coiled coil</keyword>
<evidence type="ECO:0000313" key="4">
    <source>
        <dbReference type="Proteomes" id="UP000290288"/>
    </source>
</evidence>
<dbReference type="EMBL" id="SDEE01001200">
    <property type="protein sequence ID" value="RXW12560.1"/>
    <property type="molecule type" value="Genomic_DNA"/>
</dbReference>
<accession>A0A4Q2D062</accession>
<dbReference type="AlphaFoldDB" id="A0A4Q2D062"/>
<protein>
    <recommendedName>
        <fullName evidence="5">Myb-like domain-containing protein</fullName>
    </recommendedName>
</protein>
<evidence type="ECO:0000256" key="2">
    <source>
        <dbReference type="SAM" id="MobiDB-lite"/>
    </source>
</evidence>
<name>A0A4Q2D062_9AGAR</name>
<gene>
    <name evidence="3" type="ORF">EST38_g13292</name>
</gene>
<feature type="coiled-coil region" evidence="1">
    <location>
        <begin position="254"/>
        <end position="281"/>
    </location>
</feature>
<dbReference type="STRING" id="2316362.A0A4Q2D062"/>
<dbReference type="Proteomes" id="UP000290288">
    <property type="component" value="Unassembled WGS sequence"/>
</dbReference>
<proteinExistence type="predicted"/>
<sequence length="290" mass="33082">MPWQDRLLAQEVYKLQPFDNEHGKATQEAWSNLAQQLAKDNEQTGDGASSKIERTGEACKARFLKLLDFQCKEETASKQKTGTDEEVTSHIQVMTELLQLWDNHLVAKQSKKMQEKQKISWETKASLELRDAAMKGCVSRDSLMDIAELPGASVREKQGQRGLKRKNGGLLFDESDKENRANTNDRPSKKRRSELTSVVESRVEADKKLLQDAMKLEEQRQQELRDMHSSLGRGLGQVSQALAALTDFQCVQAERDAEQRAQDAKRRASEAERQLQLQHTMLELMKRLMN</sequence>
<keyword evidence="4" id="KW-1185">Reference proteome</keyword>
<organism evidence="3 4">
    <name type="scientific">Candolleomyces aberdarensis</name>
    <dbReference type="NCBI Taxonomy" id="2316362"/>
    <lineage>
        <taxon>Eukaryota</taxon>
        <taxon>Fungi</taxon>
        <taxon>Dikarya</taxon>
        <taxon>Basidiomycota</taxon>
        <taxon>Agaricomycotina</taxon>
        <taxon>Agaricomycetes</taxon>
        <taxon>Agaricomycetidae</taxon>
        <taxon>Agaricales</taxon>
        <taxon>Agaricineae</taxon>
        <taxon>Psathyrellaceae</taxon>
        <taxon>Candolleomyces</taxon>
    </lineage>
</organism>
<evidence type="ECO:0000313" key="3">
    <source>
        <dbReference type="EMBL" id="RXW12560.1"/>
    </source>
</evidence>
<reference evidence="3 4" key="1">
    <citation type="submission" date="2019-01" db="EMBL/GenBank/DDBJ databases">
        <title>Draft genome sequence of Psathyrella aberdarensis IHI B618.</title>
        <authorList>
            <person name="Buettner E."/>
            <person name="Kellner H."/>
        </authorList>
    </citation>
    <scope>NUCLEOTIDE SEQUENCE [LARGE SCALE GENOMIC DNA]</scope>
    <source>
        <strain evidence="3 4">IHI B618</strain>
    </source>
</reference>